<sequence length="100" mass="10762">MLTINADILTDGHGVSMSTLLRTKYLVVVAIKEVDVPPEEYIETMHINLSTLIIIAGSLFATANAALLPRNSEGCIDSAVGDFDTPPGENTRREVNGCIF</sequence>
<organism evidence="1 2">
    <name type="scientific">Antrodiella citrinella</name>
    <dbReference type="NCBI Taxonomy" id="2447956"/>
    <lineage>
        <taxon>Eukaryota</taxon>
        <taxon>Fungi</taxon>
        <taxon>Dikarya</taxon>
        <taxon>Basidiomycota</taxon>
        <taxon>Agaricomycotina</taxon>
        <taxon>Agaricomycetes</taxon>
        <taxon>Polyporales</taxon>
        <taxon>Steccherinaceae</taxon>
        <taxon>Antrodiella</taxon>
    </lineage>
</organism>
<proteinExistence type="predicted"/>
<dbReference type="AlphaFoldDB" id="A0A4S4NBG1"/>
<protein>
    <submittedName>
        <fullName evidence="1">Uncharacterized protein</fullName>
    </submittedName>
</protein>
<comment type="caution">
    <text evidence="1">The sequence shown here is derived from an EMBL/GenBank/DDBJ whole genome shotgun (WGS) entry which is preliminary data.</text>
</comment>
<dbReference type="EMBL" id="SGPM01000008">
    <property type="protein sequence ID" value="THH33290.1"/>
    <property type="molecule type" value="Genomic_DNA"/>
</dbReference>
<name>A0A4S4NBG1_9APHY</name>
<gene>
    <name evidence="1" type="ORF">EUX98_g881</name>
</gene>
<keyword evidence="2" id="KW-1185">Reference proteome</keyword>
<evidence type="ECO:0000313" key="1">
    <source>
        <dbReference type="EMBL" id="THH33290.1"/>
    </source>
</evidence>
<accession>A0A4S4NBG1</accession>
<reference evidence="1 2" key="1">
    <citation type="submission" date="2019-02" db="EMBL/GenBank/DDBJ databases">
        <title>Genome sequencing of the rare red list fungi Antrodiella citrinella (Flaviporus citrinellus).</title>
        <authorList>
            <person name="Buettner E."/>
            <person name="Kellner H."/>
        </authorList>
    </citation>
    <scope>NUCLEOTIDE SEQUENCE [LARGE SCALE GENOMIC DNA]</scope>
    <source>
        <strain evidence="1 2">DSM 108506</strain>
    </source>
</reference>
<dbReference type="Proteomes" id="UP000308730">
    <property type="component" value="Unassembled WGS sequence"/>
</dbReference>
<evidence type="ECO:0000313" key="2">
    <source>
        <dbReference type="Proteomes" id="UP000308730"/>
    </source>
</evidence>